<name>A0A433VN51_9CYAN</name>
<organism evidence="2 3">
    <name type="scientific">Dulcicalothrix desertica PCC 7102</name>
    <dbReference type="NCBI Taxonomy" id="232991"/>
    <lineage>
        <taxon>Bacteria</taxon>
        <taxon>Bacillati</taxon>
        <taxon>Cyanobacteriota</taxon>
        <taxon>Cyanophyceae</taxon>
        <taxon>Nostocales</taxon>
        <taxon>Calotrichaceae</taxon>
        <taxon>Dulcicalothrix</taxon>
    </lineage>
</organism>
<evidence type="ECO:0000313" key="2">
    <source>
        <dbReference type="EMBL" id="RUT07563.1"/>
    </source>
</evidence>
<protein>
    <recommendedName>
        <fullName evidence="1">Plastid lipid-associated protein/fibrillin conserved domain-containing protein</fullName>
    </recommendedName>
</protein>
<reference evidence="2" key="1">
    <citation type="submission" date="2018-12" db="EMBL/GenBank/DDBJ databases">
        <authorList>
            <person name="Will S."/>
            <person name="Neumann-Schaal M."/>
            <person name="Henke P."/>
        </authorList>
    </citation>
    <scope>NUCLEOTIDE SEQUENCE</scope>
    <source>
        <strain evidence="2">PCC 7102</strain>
    </source>
</reference>
<proteinExistence type="predicted"/>
<feature type="domain" description="Plastid lipid-associated protein/fibrillin conserved" evidence="1">
    <location>
        <begin position="12"/>
        <end position="200"/>
    </location>
</feature>
<dbReference type="RefSeq" id="WP_127080456.1">
    <property type="nucleotide sequence ID" value="NZ_RSCL01000004.1"/>
</dbReference>
<evidence type="ECO:0000313" key="3">
    <source>
        <dbReference type="Proteomes" id="UP000271624"/>
    </source>
</evidence>
<dbReference type="InterPro" id="IPR006843">
    <property type="entry name" value="PAP/fibrillin_dom"/>
</dbReference>
<reference evidence="2" key="2">
    <citation type="journal article" date="2019" name="Genome Biol. Evol.">
        <title>Day and night: Metabolic profiles and evolutionary relationships of six axenic non-marine cyanobacteria.</title>
        <authorList>
            <person name="Will S.E."/>
            <person name="Henke P."/>
            <person name="Boedeker C."/>
            <person name="Huang S."/>
            <person name="Brinkmann H."/>
            <person name="Rohde M."/>
            <person name="Jarek M."/>
            <person name="Friedl T."/>
            <person name="Seufert S."/>
            <person name="Schumacher M."/>
            <person name="Overmann J."/>
            <person name="Neumann-Schaal M."/>
            <person name="Petersen J."/>
        </authorList>
    </citation>
    <scope>NUCLEOTIDE SEQUENCE [LARGE SCALE GENOMIC DNA]</scope>
    <source>
        <strain evidence="2">PCC 7102</strain>
    </source>
</reference>
<dbReference type="InterPro" id="IPR039633">
    <property type="entry name" value="PAP"/>
</dbReference>
<keyword evidence="3" id="KW-1185">Reference proteome</keyword>
<dbReference type="Pfam" id="PF04755">
    <property type="entry name" value="PAP_fibrillin"/>
    <property type="match status" value="1"/>
</dbReference>
<sequence>MSGDITKRLSTKRELLQRIEALEFKQRLFPALSGQIDALVQSLEDVNPTDNPLSPNHHNLLSGSWDLIYASRGTVVTRSFASIPDFIEREIKINRIWQTLVISENENISTINSAEIALPLLGTWQIEAEGYWKSESDAKTAKVSFSAFSTRAINPFNISWTPELKIPVLEFLRNEALWITSYLDDDLRIGRGATGNLFVFSRNV</sequence>
<evidence type="ECO:0000259" key="1">
    <source>
        <dbReference type="Pfam" id="PF04755"/>
    </source>
</evidence>
<dbReference type="EMBL" id="RSCL01000004">
    <property type="protein sequence ID" value="RUT07563.1"/>
    <property type="molecule type" value="Genomic_DNA"/>
</dbReference>
<accession>A0A433VN51</accession>
<gene>
    <name evidence="2" type="ORF">DSM106972_018230</name>
</gene>
<comment type="caution">
    <text evidence="2">The sequence shown here is derived from an EMBL/GenBank/DDBJ whole genome shotgun (WGS) entry which is preliminary data.</text>
</comment>
<dbReference type="PANTHER" id="PTHR31906">
    <property type="entry name" value="PLASTID-LIPID-ASSOCIATED PROTEIN 4, CHLOROPLASTIC-RELATED"/>
    <property type="match status" value="1"/>
</dbReference>
<dbReference type="OrthoDB" id="458736at2"/>
<dbReference type="AlphaFoldDB" id="A0A433VN51"/>
<dbReference type="Proteomes" id="UP000271624">
    <property type="component" value="Unassembled WGS sequence"/>
</dbReference>